<evidence type="ECO:0000313" key="6">
    <source>
        <dbReference type="EMBL" id="RBP40500.1"/>
    </source>
</evidence>
<organism evidence="6 7">
    <name type="scientific">Roseimicrobium gellanilyticum</name>
    <dbReference type="NCBI Taxonomy" id="748857"/>
    <lineage>
        <taxon>Bacteria</taxon>
        <taxon>Pseudomonadati</taxon>
        <taxon>Verrucomicrobiota</taxon>
        <taxon>Verrucomicrobiia</taxon>
        <taxon>Verrucomicrobiales</taxon>
        <taxon>Verrucomicrobiaceae</taxon>
        <taxon>Roseimicrobium</taxon>
    </lineage>
</organism>
<dbReference type="EMBL" id="QNRR01000008">
    <property type="protein sequence ID" value="RBP40500.1"/>
    <property type="molecule type" value="Genomic_DNA"/>
</dbReference>
<evidence type="ECO:0000256" key="4">
    <source>
        <dbReference type="ARBA" id="ARBA00023163"/>
    </source>
</evidence>
<dbReference type="InterPro" id="IPR005650">
    <property type="entry name" value="BlaI_family"/>
</dbReference>
<evidence type="ECO:0000256" key="3">
    <source>
        <dbReference type="ARBA" id="ARBA00023125"/>
    </source>
</evidence>
<dbReference type="InterPro" id="IPR036390">
    <property type="entry name" value="WH_DNA-bd_sf"/>
</dbReference>
<sequence>MHIGSHACAPSQPHPAMPDPTELSRRERQIMDAIYAMGEATVLQIQQGLPDPPTSMAVRRMLHILEEKGHLKRRQEGREVIYAPREAKGKAGTSALRRVLDTFFGGSLEEALAAHLHSRKDAVSADERKRLLKLIEQTRHEGR</sequence>
<dbReference type="Proteomes" id="UP000253426">
    <property type="component" value="Unassembled WGS sequence"/>
</dbReference>
<reference evidence="6 7" key="1">
    <citation type="submission" date="2018-06" db="EMBL/GenBank/DDBJ databases">
        <title>Genomic Encyclopedia of Type Strains, Phase IV (KMG-IV): sequencing the most valuable type-strain genomes for metagenomic binning, comparative biology and taxonomic classification.</title>
        <authorList>
            <person name="Goeker M."/>
        </authorList>
    </citation>
    <scope>NUCLEOTIDE SEQUENCE [LARGE SCALE GENOMIC DNA]</scope>
    <source>
        <strain evidence="6 7">DSM 25532</strain>
    </source>
</reference>
<comment type="similarity">
    <text evidence="1">Belongs to the BlaI transcriptional regulatory family.</text>
</comment>
<dbReference type="AlphaFoldDB" id="A0A366HEM5"/>
<feature type="region of interest" description="Disordered" evidence="5">
    <location>
        <begin position="1"/>
        <end position="23"/>
    </location>
</feature>
<evidence type="ECO:0000256" key="1">
    <source>
        <dbReference type="ARBA" id="ARBA00011046"/>
    </source>
</evidence>
<proteinExistence type="inferred from homology"/>
<keyword evidence="7" id="KW-1185">Reference proteome</keyword>
<dbReference type="OrthoDB" id="279010at2"/>
<dbReference type="InterPro" id="IPR036388">
    <property type="entry name" value="WH-like_DNA-bd_sf"/>
</dbReference>
<accession>A0A366HEM5</accession>
<evidence type="ECO:0000256" key="2">
    <source>
        <dbReference type="ARBA" id="ARBA00023015"/>
    </source>
</evidence>
<protein>
    <submittedName>
        <fullName evidence="6">Putative transcriptional regulator</fullName>
    </submittedName>
</protein>
<dbReference type="SUPFAM" id="SSF46785">
    <property type="entry name" value="Winged helix' DNA-binding domain"/>
    <property type="match status" value="1"/>
</dbReference>
<evidence type="ECO:0000313" key="7">
    <source>
        <dbReference type="Proteomes" id="UP000253426"/>
    </source>
</evidence>
<evidence type="ECO:0000256" key="5">
    <source>
        <dbReference type="SAM" id="MobiDB-lite"/>
    </source>
</evidence>
<gene>
    <name evidence="6" type="ORF">DES53_108207</name>
</gene>
<keyword evidence="3" id="KW-0238">DNA-binding</keyword>
<keyword evidence="4" id="KW-0804">Transcription</keyword>
<keyword evidence="2" id="KW-0805">Transcription regulation</keyword>
<dbReference type="Pfam" id="PF03965">
    <property type="entry name" value="Penicillinase_R"/>
    <property type="match status" value="1"/>
</dbReference>
<dbReference type="GO" id="GO:0045892">
    <property type="term" value="P:negative regulation of DNA-templated transcription"/>
    <property type="evidence" value="ECO:0007669"/>
    <property type="project" value="InterPro"/>
</dbReference>
<dbReference type="GO" id="GO:0003677">
    <property type="term" value="F:DNA binding"/>
    <property type="evidence" value="ECO:0007669"/>
    <property type="project" value="UniProtKB-KW"/>
</dbReference>
<name>A0A366HEM5_9BACT</name>
<dbReference type="Gene3D" id="1.10.10.10">
    <property type="entry name" value="Winged helix-like DNA-binding domain superfamily/Winged helix DNA-binding domain"/>
    <property type="match status" value="1"/>
</dbReference>
<comment type="caution">
    <text evidence="6">The sequence shown here is derived from an EMBL/GenBank/DDBJ whole genome shotgun (WGS) entry which is preliminary data.</text>
</comment>